<dbReference type="AlphaFoldDB" id="A0A091DGC2"/>
<organism evidence="2 3">
    <name type="scientific">Fukomys damarensis</name>
    <name type="common">Damaraland mole rat</name>
    <name type="synonym">Cryptomys damarensis</name>
    <dbReference type="NCBI Taxonomy" id="885580"/>
    <lineage>
        <taxon>Eukaryota</taxon>
        <taxon>Metazoa</taxon>
        <taxon>Chordata</taxon>
        <taxon>Craniata</taxon>
        <taxon>Vertebrata</taxon>
        <taxon>Euteleostomi</taxon>
        <taxon>Mammalia</taxon>
        <taxon>Eutheria</taxon>
        <taxon>Euarchontoglires</taxon>
        <taxon>Glires</taxon>
        <taxon>Rodentia</taxon>
        <taxon>Hystricomorpha</taxon>
        <taxon>Bathyergidae</taxon>
        <taxon>Fukomys</taxon>
    </lineage>
</organism>
<evidence type="ECO:0000313" key="3">
    <source>
        <dbReference type="Proteomes" id="UP000028990"/>
    </source>
</evidence>
<evidence type="ECO:0000256" key="1">
    <source>
        <dbReference type="SAM" id="MobiDB-lite"/>
    </source>
</evidence>
<accession>A0A091DGC2</accession>
<dbReference type="Proteomes" id="UP000028990">
    <property type="component" value="Unassembled WGS sequence"/>
</dbReference>
<reference evidence="2 3" key="1">
    <citation type="submission" date="2013-11" db="EMBL/GenBank/DDBJ databases">
        <title>The Damaraland mole rat (Fukomys damarensis) genome and evolution of African mole rats.</title>
        <authorList>
            <person name="Gladyshev V.N."/>
            <person name="Fang X."/>
        </authorList>
    </citation>
    <scope>NUCLEOTIDE SEQUENCE [LARGE SCALE GENOMIC DNA]</scope>
    <source>
        <tissue evidence="2">Liver</tissue>
    </source>
</reference>
<gene>
    <name evidence="2" type="ORF">H920_09257</name>
</gene>
<protein>
    <submittedName>
        <fullName evidence="2">Uncharacterized protein</fullName>
    </submittedName>
</protein>
<dbReference type="EMBL" id="KN122609">
    <property type="protein sequence ID" value="KFO29310.1"/>
    <property type="molecule type" value="Genomic_DNA"/>
</dbReference>
<feature type="region of interest" description="Disordered" evidence="1">
    <location>
        <begin position="1"/>
        <end position="21"/>
    </location>
</feature>
<keyword evidence="3" id="KW-1185">Reference proteome</keyword>
<name>A0A091DGC2_FUKDA</name>
<evidence type="ECO:0000313" key="2">
    <source>
        <dbReference type="EMBL" id="KFO29310.1"/>
    </source>
</evidence>
<proteinExistence type="predicted"/>
<sequence length="74" mass="8704">MPGDPKPRYQDVPTEPPPDHLRWARFRSQHRSNYLQAYTRYWVGSPEITLQATLCKLFDQTPSNSGRSSDWQHC</sequence>